<feature type="chain" id="PRO_5038969287" description="Serine aminopeptidase S33 domain-containing protein" evidence="1">
    <location>
        <begin position="24"/>
        <end position="439"/>
    </location>
</feature>
<feature type="domain" description="Serine aminopeptidase S33" evidence="2">
    <location>
        <begin position="197"/>
        <end position="399"/>
    </location>
</feature>
<keyword evidence="4" id="KW-1185">Reference proteome</keyword>
<sequence length="439" mass="48490">MKMRTLSSMVLIMLLLLAGCSNNQGEDSNERGVLKELEGTWSGAIEVPNQPLPIVVKLSKPNDWSGTISIPAQGVKDYPLSNVSVDAPNVFFQMKLQGQSITFDGKNKSDSIEGSFTQNGQSFPFTLKKGEEKKNETAEDEGKFINVSTKHGQLEGELRIPDGAEAPYPVVLIIPGSGPTDRNGNTPTIPGKNNSLKMLAEELAKQGIASLRYDKRGIGRNQDVLIAEEDLRFGHFVEDAEAWITQLRSDNQFSSVGVIGHSQGSLVGMLAAANTDVDTFISISGASRSIDKVLYDQLQEGLKEDLVKESKRILEQLKQGKKVANVPQELQSTFRPSIQAFMSSWMQYNPIEEIQKLDIPVLIVNGEHDFQVAKEEGQRLHKSYEDSELLLIKEMNHVLKKAPEDRSGNVDTYSNPDLPLAEGLMDGIISFMENHDFTK</sequence>
<dbReference type="AlphaFoldDB" id="A0A1I0IR21"/>
<feature type="signal peptide" evidence="1">
    <location>
        <begin position="1"/>
        <end position="23"/>
    </location>
</feature>
<protein>
    <recommendedName>
        <fullName evidence="2">Serine aminopeptidase S33 domain-containing protein</fullName>
    </recommendedName>
</protein>
<dbReference type="RefSeq" id="WP_245732852.1">
    <property type="nucleotide sequence ID" value="NZ_FOHJ01000013.1"/>
</dbReference>
<evidence type="ECO:0000313" key="3">
    <source>
        <dbReference type="EMBL" id="SET98930.1"/>
    </source>
</evidence>
<dbReference type="Gene3D" id="3.40.50.1820">
    <property type="entry name" value="alpha/beta hydrolase"/>
    <property type="match status" value="1"/>
</dbReference>
<organism evidence="3 4">
    <name type="scientific">Salinibacillus kushneri</name>
    <dbReference type="NCBI Taxonomy" id="237682"/>
    <lineage>
        <taxon>Bacteria</taxon>
        <taxon>Bacillati</taxon>
        <taxon>Bacillota</taxon>
        <taxon>Bacilli</taxon>
        <taxon>Bacillales</taxon>
        <taxon>Bacillaceae</taxon>
        <taxon>Salinibacillus</taxon>
    </lineage>
</organism>
<dbReference type="PANTHER" id="PTHR43265:SF1">
    <property type="entry name" value="ESTERASE ESTD"/>
    <property type="match status" value="1"/>
</dbReference>
<dbReference type="PROSITE" id="PS51257">
    <property type="entry name" value="PROKAR_LIPOPROTEIN"/>
    <property type="match status" value="1"/>
</dbReference>
<dbReference type="InterPro" id="IPR029058">
    <property type="entry name" value="AB_hydrolase_fold"/>
</dbReference>
<dbReference type="InterPro" id="IPR053145">
    <property type="entry name" value="AB_hydrolase_Est10"/>
</dbReference>
<dbReference type="InterPro" id="IPR022742">
    <property type="entry name" value="Hydrolase_4"/>
</dbReference>
<keyword evidence="1" id="KW-0732">Signal</keyword>
<dbReference type="Pfam" id="PF12146">
    <property type="entry name" value="Hydrolase_4"/>
    <property type="match status" value="1"/>
</dbReference>
<reference evidence="4" key="1">
    <citation type="submission" date="2016-10" db="EMBL/GenBank/DDBJ databases">
        <authorList>
            <person name="Varghese N."/>
            <person name="Submissions S."/>
        </authorList>
    </citation>
    <scope>NUCLEOTIDE SEQUENCE [LARGE SCALE GENOMIC DNA]</scope>
    <source>
        <strain evidence="4">CGMCC 1.3566</strain>
    </source>
</reference>
<name>A0A1I0IR21_9BACI</name>
<proteinExistence type="predicted"/>
<accession>A0A1I0IR21</accession>
<evidence type="ECO:0000313" key="4">
    <source>
        <dbReference type="Proteomes" id="UP000199095"/>
    </source>
</evidence>
<dbReference type="GO" id="GO:0052689">
    <property type="term" value="F:carboxylic ester hydrolase activity"/>
    <property type="evidence" value="ECO:0007669"/>
    <property type="project" value="TreeGrafter"/>
</dbReference>
<dbReference type="EMBL" id="FOHJ01000013">
    <property type="protein sequence ID" value="SET98930.1"/>
    <property type="molecule type" value="Genomic_DNA"/>
</dbReference>
<dbReference type="Proteomes" id="UP000199095">
    <property type="component" value="Unassembled WGS sequence"/>
</dbReference>
<gene>
    <name evidence="3" type="ORF">SAMN05421676_11354</name>
</gene>
<evidence type="ECO:0000259" key="2">
    <source>
        <dbReference type="Pfam" id="PF12146"/>
    </source>
</evidence>
<dbReference type="STRING" id="237682.SAMN05421676_11354"/>
<evidence type="ECO:0000256" key="1">
    <source>
        <dbReference type="SAM" id="SignalP"/>
    </source>
</evidence>
<dbReference type="SUPFAM" id="SSF53474">
    <property type="entry name" value="alpha/beta-Hydrolases"/>
    <property type="match status" value="1"/>
</dbReference>
<dbReference type="PANTHER" id="PTHR43265">
    <property type="entry name" value="ESTERASE ESTD"/>
    <property type="match status" value="1"/>
</dbReference>